<evidence type="ECO:0000256" key="1">
    <source>
        <dbReference type="SAM" id="Phobius"/>
    </source>
</evidence>
<organism evidence="2 3">
    <name type="scientific">Candidatus Woesebacteria bacterium RIFCSPLOWO2_01_FULL_44_14</name>
    <dbReference type="NCBI Taxonomy" id="1802525"/>
    <lineage>
        <taxon>Bacteria</taxon>
        <taxon>Candidatus Woeseibacteriota</taxon>
    </lineage>
</organism>
<keyword evidence="1" id="KW-0812">Transmembrane</keyword>
<dbReference type="AlphaFoldDB" id="A0A1F8BWP8"/>
<proteinExistence type="predicted"/>
<keyword evidence="1" id="KW-1133">Transmembrane helix</keyword>
<dbReference type="Pfam" id="PF18898">
    <property type="entry name" value="DUF5654"/>
    <property type="match status" value="1"/>
</dbReference>
<sequence>MKKHATGFRKELTEQLLKLATSGLGLVAALAWNELIKELVNNFIKPFTGKFSGLISLFIYAVIVTILAVTVTYNLTKLIKKK</sequence>
<keyword evidence="1" id="KW-0472">Membrane</keyword>
<accession>A0A1F8BWP8</accession>
<dbReference type="STRING" id="1802525.A2975_03175"/>
<name>A0A1F8BWP8_9BACT</name>
<comment type="caution">
    <text evidence="2">The sequence shown here is derived from an EMBL/GenBank/DDBJ whole genome shotgun (WGS) entry which is preliminary data.</text>
</comment>
<gene>
    <name evidence="2" type="ORF">A2975_03175</name>
</gene>
<feature type="transmembrane region" description="Helical" evidence="1">
    <location>
        <begin position="53"/>
        <end position="75"/>
    </location>
</feature>
<protein>
    <submittedName>
        <fullName evidence="2">Uncharacterized protein</fullName>
    </submittedName>
</protein>
<evidence type="ECO:0000313" key="3">
    <source>
        <dbReference type="Proteomes" id="UP000178429"/>
    </source>
</evidence>
<reference evidence="2 3" key="1">
    <citation type="journal article" date="2016" name="Nat. Commun.">
        <title>Thousands of microbial genomes shed light on interconnected biogeochemical processes in an aquifer system.</title>
        <authorList>
            <person name="Anantharaman K."/>
            <person name="Brown C.T."/>
            <person name="Hug L.A."/>
            <person name="Sharon I."/>
            <person name="Castelle C.J."/>
            <person name="Probst A.J."/>
            <person name="Thomas B.C."/>
            <person name="Singh A."/>
            <person name="Wilkins M.J."/>
            <person name="Karaoz U."/>
            <person name="Brodie E.L."/>
            <person name="Williams K.H."/>
            <person name="Hubbard S.S."/>
            <person name="Banfield J.F."/>
        </authorList>
    </citation>
    <scope>NUCLEOTIDE SEQUENCE [LARGE SCALE GENOMIC DNA]</scope>
</reference>
<dbReference type="EMBL" id="MGHL01000023">
    <property type="protein sequence ID" value="OGM68497.1"/>
    <property type="molecule type" value="Genomic_DNA"/>
</dbReference>
<dbReference type="Proteomes" id="UP000178429">
    <property type="component" value="Unassembled WGS sequence"/>
</dbReference>
<evidence type="ECO:0000313" key="2">
    <source>
        <dbReference type="EMBL" id="OGM68497.1"/>
    </source>
</evidence>
<dbReference type="InterPro" id="IPR043713">
    <property type="entry name" value="DUF5654"/>
</dbReference>